<dbReference type="InterPro" id="IPR000020">
    <property type="entry name" value="Anaphylatoxin/fibulin"/>
</dbReference>
<dbReference type="Gene3D" id="1.50.10.20">
    <property type="match status" value="1"/>
</dbReference>
<dbReference type="Gene3D" id="2.60.40.10">
    <property type="entry name" value="Immunoglobulins"/>
    <property type="match status" value="2"/>
</dbReference>
<evidence type="ECO:0000256" key="2">
    <source>
        <dbReference type="ARBA" id="ARBA00022525"/>
    </source>
</evidence>
<dbReference type="FunFam" id="2.60.40.10:FF:000155">
    <property type="entry name" value="complement C3 isoform X1"/>
    <property type="match status" value="1"/>
</dbReference>
<dbReference type="SUPFAM" id="SSF49410">
    <property type="entry name" value="Alpha-macroglobulin receptor domain"/>
    <property type="match status" value="1"/>
</dbReference>
<dbReference type="InterPro" id="IPR011625">
    <property type="entry name" value="A2M_N_BRD"/>
</dbReference>
<dbReference type="InterPro" id="IPR036595">
    <property type="entry name" value="A-macroglobulin_rcpt-bd_sf"/>
</dbReference>
<dbReference type="Pfam" id="PF07678">
    <property type="entry name" value="TED_complement"/>
    <property type="match status" value="1"/>
</dbReference>
<dbReference type="Gene3D" id="1.20.91.20">
    <property type="entry name" value="Anaphylotoxins (complement system)"/>
    <property type="match status" value="1"/>
</dbReference>
<evidence type="ECO:0000259" key="5">
    <source>
        <dbReference type="PROSITE" id="PS01178"/>
    </source>
</evidence>
<dbReference type="PROSITE" id="PS01178">
    <property type="entry name" value="ANAPHYLATOXIN_2"/>
    <property type="match status" value="1"/>
</dbReference>
<keyword evidence="2" id="KW-0964">Secreted</keyword>
<dbReference type="InterPro" id="IPR018933">
    <property type="entry name" value="Netrin_module_non-TIMP"/>
</dbReference>
<dbReference type="PANTHER" id="PTHR11412">
    <property type="entry name" value="MACROGLOBULIN / COMPLEMENT"/>
    <property type="match status" value="1"/>
</dbReference>
<dbReference type="SUPFAM" id="SSF47686">
    <property type="entry name" value="Anaphylotoxins (complement system)"/>
    <property type="match status" value="1"/>
</dbReference>
<dbReference type="InterPro" id="IPR040839">
    <property type="entry name" value="MG4"/>
</dbReference>
<dbReference type="InterPro" id="IPR011626">
    <property type="entry name" value="Alpha-macroglobulin_TED"/>
</dbReference>
<dbReference type="Gene3D" id="2.60.40.1940">
    <property type="match status" value="1"/>
</dbReference>
<comment type="subcellular location">
    <subcellularLocation>
        <location evidence="1">Secreted</location>
    </subcellularLocation>
</comment>
<evidence type="ECO:0000313" key="7">
    <source>
        <dbReference type="EMBL" id="KAG5854133.1"/>
    </source>
</evidence>
<dbReference type="InterPro" id="IPR001599">
    <property type="entry name" value="Macroglobln_a2"/>
</dbReference>
<dbReference type="Gene3D" id="2.20.130.20">
    <property type="match status" value="1"/>
</dbReference>
<evidence type="ECO:0000256" key="1">
    <source>
        <dbReference type="ARBA" id="ARBA00004613"/>
    </source>
</evidence>
<reference evidence="7" key="1">
    <citation type="submission" date="2021-01" db="EMBL/GenBank/DDBJ databases">
        <title>A chromosome-scale assembly of European eel, Anguilla anguilla.</title>
        <authorList>
            <person name="Henkel C."/>
            <person name="Jong-Raadsen S.A."/>
            <person name="Dufour S."/>
            <person name="Weltzien F.-A."/>
            <person name="Palstra A.P."/>
            <person name="Pelster B."/>
            <person name="Spaink H.P."/>
            <person name="Van Den Thillart G.E."/>
            <person name="Jansen H."/>
            <person name="Zahm M."/>
            <person name="Klopp C."/>
            <person name="Cedric C."/>
            <person name="Louis A."/>
            <person name="Berthelot C."/>
            <person name="Parey E."/>
            <person name="Roest Crollius H."/>
            <person name="Montfort J."/>
            <person name="Robinson-Rechavi M."/>
            <person name="Bucao C."/>
            <person name="Bouchez O."/>
            <person name="Gislard M."/>
            <person name="Lluch J."/>
            <person name="Milhes M."/>
            <person name="Lampietro C."/>
            <person name="Lopez Roques C."/>
            <person name="Donnadieu C."/>
            <person name="Braasch I."/>
            <person name="Desvignes T."/>
            <person name="Postlethwait J."/>
            <person name="Bobe J."/>
            <person name="Guiguen Y."/>
            <person name="Dirks R."/>
        </authorList>
    </citation>
    <scope>NUCLEOTIDE SEQUENCE</scope>
    <source>
        <strain evidence="7">Tag_6206</strain>
        <tissue evidence="7">Liver</tissue>
    </source>
</reference>
<comment type="caution">
    <text evidence="7">The sequence shown here is derived from an EMBL/GenBank/DDBJ whole genome shotgun (WGS) entry which is preliminary data.</text>
</comment>
<dbReference type="InterPro" id="IPR050473">
    <property type="entry name" value="A2M/Complement_sys"/>
</dbReference>
<dbReference type="InterPro" id="IPR018081">
    <property type="entry name" value="Anaphylatoxin_comp_syst"/>
</dbReference>
<dbReference type="SMR" id="A0A9D3MU63"/>
<feature type="domain" description="NTR" evidence="6">
    <location>
        <begin position="1190"/>
        <end position="1331"/>
    </location>
</feature>
<dbReference type="Gene3D" id="6.20.50.160">
    <property type="match status" value="1"/>
</dbReference>
<dbReference type="SMART" id="SM01359">
    <property type="entry name" value="A2M_N_2"/>
    <property type="match status" value="1"/>
</dbReference>
<dbReference type="InterPro" id="IPR009048">
    <property type="entry name" value="A-macroglobulin_rcpt-bd"/>
</dbReference>
<dbReference type="SMART" id="SM01360">
    <property type="entry name" value="A2M"/>
    <property type="match status" value="1"/>
</dbReference>
<dbReference type="PROSITE" id="PS50189">
    <property type="entry name" value="NTR"/>
    <property type="match status" value="1"/>
</dbReference>
<dbReference type="Gene3D" id="2.60.120.1540">
    <property type="match status" value="1"/>
</dbReference>
<evidence type="ECO:0000313" key="8">
    <source>
        <dbReference type="Proteomes" id="UP001044222"/>
    </source>
</evidence>
<keyword evidence="3" id="KW-0882">Thioester bond</keyword>
<dbReference type="PROSITE" id="PS00477">
    <property type="entry name" value="ALPHA_2_MACROGLOBULIN"/>
    <property type="match status" value="1"/>
</dbReference>
<dbReference type="InterPro" id="IPR001134">
    <property type="entry name" value="Netrin_domain"/>
</dbReference>
<sequence>MSLYVSVSVLTSTGSEMVETERRGIQIVTSPYTIHFKKTPTYFKPGMPFDIVVYVTNPDNTPAKDIAVEETKAKVSATTKENGVAKLTINTQDGISTLSINVVTKVAKLADSQQAKQHMEAKPYKTQLGSKNYLHISLQAIEIKAGGDMGISFYLVNSPQVQDQIKHLTYLVMSKGKLILAKRYKRAKGQSLISLNVPVTKDMVPSFRIVAYYHVGMEVVSDSIWVDVKDTCMGTLKVASHDQPRYEPRLPFSLTITGDPGAKVGLVAVDKGVYVLNNKNRLTQTKIWDIVEKQDIGCTTGSGANSMAVFYDAGLLFVSNAGETVARAEPKCPVRPTSRRRRALTLMELKHSLVRNYGVAERKCCMDGMVDNLLGYTCERRAQFIVDSEECVKAFVHCCLEVEKKTQEARAEELILQRSDQDDGYFNEFSDILSRTQFPASWLWDDLELPPCPAGNEECESTSIETNSFLKDSITTWEVTAISLSETHGICVADPFEMKVMKSFFVDLKLPYAAVRNEQLELKAVLYNYINTEITVRVQLLETEHVCSAASKKRMDVIAQVKVDKMSSRAVPFVIIPLALGQHSIEVKAYVVGFEFKDGVKKDLRVVAEGQRTEMKRATVLLNPAGHGGVQTETIFPVNLRFMVPGSIPQTHISVTGELLSQTVDAAISGMNMAHLIKQPTGCGEQNMMRITGPLIATLYLDKTGQWDKVGLDRRGEAIRHITTGYERQLTYRQNDGSYRIYPRAPYVPSTWLTAYVAKVFGLAYNLIFIKEDVLCSALKWLVLNTQQPDGIFKEVGQVYQSELMGGVKDKDPEVALTAFVLIAMRESSHICVERIPSLRNSMNSASKFLSENIRKLTNPYAVALTSYALAREGQHHLDILNRYSSGGGTYWHVPNKHFFTLEATGYALMTLVKAKKFDQAGRVVEWLTQQRFYGGFYGSTQATVIVFQALALYMTELPEKSPTDLSVTMSMSGRQRPTTWTYNTDTMHVTRSTKIPLNQNMTFTAKGTGQGTLSVMTIYNALPEENKADCKNFELEVTIQKQRKASDPTALETYILTIDMMYKPSSSKSTMSILDVTMLTGFTADQTDLEKLTAGKDQYVKKIEMNTQLSEKGSLIFYLDKVSHQLSDRVAFRIHKITNVGLLQPAAVTLYEYNSWENRCMKFYHPEKKNGTLNRICHEDVCRCAEENCSFQRKENKELDRVSTACSAGMDYVYKAKVIEVELSPAIDRFTILVTETVKEGTDTDVKGKERMYLAHPYCREAISLIKGKTYLIMGSYSSLVIEKDRTMYMLGGDTWIEHWPTETECQESANRQTCLSLFEDTDDLSTFGCPS</sequence>
<evidence type="ECO:0000256" key="3">
    <source>
        <dbReference type="ARBA" id="ARBA00022966"/>
    </source>
</evidence>
<dbReference type="GO" id="GO:0004866">
    <property type="term" value="F:endopeptidase inhibitor activity"/>
    <property type="evidence" value="ECO:0007669"/>
    <property type="project" value="InterPro"/>
</dbReference>
<dbReference type="SUPFAM" id="SSF48239">
    <property type="entry name" value="Terpenoid cyclases/Protein prenyltransferases"/>
    <property type="match status" value="1"/>
</dbReference>
<gene>
    <name evidence="7" type="ORF">ANANG_G00034320</name>
</gene>
<dbReference type="Pfam" id="PF00207">
    <property type="entry name" value="A2M"/>
    <property type="match status" value="1"/>
</dbReference>
<feature type="domain" description="Anaphylatoxin-like" evidence="5">
    <location>
        <begin position="364"/>
        <end position="399"/>
    </location>
</feature>
<protein>
    <submittedName>
        <fullName evidence="7">Uncharacterized protein</fullName>
    </submittedName>
</protein>
<dbReference type="FunFam" id="2.20.130.20:FF:000001">
    <property type="entry name" value="Complement C3"/>
    <property type="match status" value="1"/>
</dbReference>
<dbReference type="Pfam" id="PF21308">
    <property type="entry name" value="C3_CUB2"/>
    <property type="match status" value="1"/>
</dbReference>
<dbReference type="InterPro" id="IPR008993">
    <property type="entry name" value="TIMP-like_OB-fold"/>
</dbReference>
<dbReference type="Proteomes" id="UP001044222">
    <property type="component" value="Unassembled WGS sequence"/>
</dbReference>
<evidence type="ECO:0000259" key="6">
    <source>
        <dbReference type="PROSITE" id="PS50189"/>
    </source>
</evidence>
<dbReference type="CDD" id="cd00017">
    <property type="entry name" value="ANATO"/>
    <property type="match status" value="1"/>
</dbReference>
<evidence type="ECO:0000256" key="4">
    <source>
        <dbReference type="ARBA" id="ARBA00023157"/>
    </source>
</evidence>
<dbReference type="InterPro" id="IPR048848">
    <property type="entry name" value="C3_CUB2"/>
</dbReference>
<dbReference type="Gene3D" id="2.60.40.1930">
    <property type="match status" value="2"/>
</dbReference>
<dbReference type="PROSITE" id="PS01177">
    <property type="entry name" value="ANAPHYLATOXIN_1"/>
    <property type="match status" value="1"/>
</dbReference>
<name>A0A9D3MU63_ANGAN</name>
<dbReference type="EMBL" id="JAFIRN010000002">
    <property type="protein sequence ID" value="KAG5854133.1"/>
    <property type="molecule type" value="Genomic_DNA"/>
</dbReference>
<organism evidence="7 8">
    <name type="scientific">Anguilla anguilla</name>
    <name type="common">European freshwater eel</name>
    <name type="synonym">Muraena anguilla</name>
    <dbReference type="NCBI Taxonomy" id="7936"/>
    <lineage>
        <taxon>Eukaryota</taxon>
        <taxon>Metazoa</taxon>
        <taxon>Chordata</taxon>
        <taxon>Craniata</taxon>
        <taxon>Vertebrata</taxon>
        <taxon>Euteleostomi</taxon>
        <taxon>Actinopterygii</taxon>
        <taxon>Neopterygii</taxon>
        <taxon>Teleostei</taxon>
        <taxon>Anguilliformes</taxon>
        <taxon>Anguillidae</taxon>
        <taxon>Anguilla</taxon>
    </lineage>
</organism>
<keyword evidence="4" id="KW-1015">Disulfide bond</keyword>
<dbReference type="SUPFAM" id="SSF50242">
    <property type="entry name" value="TIMP-like"/>
    <property type="match status" value="1"/>
</dbReference>
<dbReference type="Gene3D" id="2.40.50.120">
    <property type="match status" value="1"/>
</dbReference>
<dbReference type="Pfam" id="PF07677">
    <property type="entry name" value="A2M_recep"/>
    <property type="match status" value="1"/>
</dbReference>
<proteinExistence type="predicted"/>
<dbReference type="Pfam" id="PF01821">
    <property type="entry name" value="ANATO"/>
    <property type="match status" value="1"/>
</dbReference>
<dbReference type="Pfam" id="PF01759">
    <property type="entry name" value="NTR"/>
    <property type="match status" value="1"/>
</dbReference>
<dbReference type="PANTHER" id="PTHR11412:SF81">
    <property type="entry name" value="COMPLEMENT C3"/>
    <property type="match status" value="1"/>
</dbReference>
<dbReference type="SMART" id="SM01419">
    <property type="entry name" value="Thiol-ester_cl"/>
    <property type="match status" value="1"/>
</dbReference>
<dbReference type="FunFam" id="2.40.50.120:FF:000013">
    <property type="entry name" value="Complement C3"/>
    <property type="match status" value="1"/>
</dbReference>
<dbReference type="InterPro" id="IPR008930">
    <property type="entry name" value="Terpenoid_cyclase/PrenylTrfase"/>
</dbReference>
<dbReference type="Gene3D" id="2.60.40.690">
    <property type="entry name" value="Alpha-macroglobulin, receptor-binding domain"/>
    <property type="match status" value="1"/>
</dbReference>
<dbReference type="CDD" id="cd02896">
    <property type="entry name" value="complement_C3_C4_C5"/>
    <property type="match status" value="1"/>
</dbReference>
<dbReference type="GO" id="GO:0005615">
    <property type="term" value="C:extracellular space"/>
    <property type="evidence" value="ECO:0007669"/>
    <property type="project" value="InterPro"/>
</dbReference>
<dbReference type="InterPro" id="IPR013783">
    <property type="entry name" value="Ig-like_fold"/>
</dbReference>
<keyword evidence="8" id="KW-1185">Reference proteome</keyword>
<dbReference type="Pfam" id="PF17789">
    <property type="entry name" value="MG4"/>
    <property type="match status" value="1"/>
</dbReference>
<dbReference type="InterPro" id="IPR019742">
    <property type="entry name" value="MacrogloblnA2_CS"/>
</dbReference>
<dbReference type="SMART" id="SM00104">
    <property type="entry name" value="ANATO"/>
    <property type="match status" value="1"/>
</dbReference>
<accession>A0A9D3MU63</accession>
<dbReference type="SMART" id="SM00643">
    <property type="entry name" value="C345C"/>
    <property type="match status" value="1"/>
</dbReference>
<dbReference type="InterPro" id="IPR047565">
    <property type="entry name" value="Alpha-macroglob_thiol-ester_cl"/>
</dbReference>
<dbReference type="SMART" id="SM01361">
    <property type="entry name" value="A2M_recep"/>
    <property type="match status" value="1"/>
</dbReference>
<dbReference type="Pfam" id="PF07703">
    <property type="entry name" value="A2M_BRD"/>
    <property type="match status" value="1"/>
</dbReference>